<reference evidence="4" key="1">
    <citation type="submission" date="2015-02" db="EMBL/GenBank/DDBJ databases">
        <title>Genome sequencing for Strongylocentrotus purpuratus.</title>
        <authorList>
            <person name="Murali S."/>
            <person name="Liu Y."/>
            <person name="Vee V."/>
            <person name="English A."/>
            <person name="Wang M."/>
            <person name="Skinner E."/>
            <person name="Han Y."/>
            <person name="Muzny D.M."/>
            <person name="Worley K.C."/>
            <person name="Gibbs R.A."/>
        </authorList>
    </citation>
    <scope>NUCLEOTIDE SEQUENCE</scope>
</reference>
<dbReference type="AlphaFoldDB" id="A0A7M7MYH8"/>
<dbReference type="InParanoid" id="A0A7M7MYH8"/>
<dbReference type="EnsemblMetazoa" id="XM_030972737">
    <property type="protein sequence ID" value="XP_030828597"/>
    <property type="gene ID" value="LOC100888734"/>
</dbReference>
<evidence type="ECO:0000256" key="2">
    <source>
        <dbReference type="SAM" id="Phobius"/>
    </source>
</evidence>
<feature type="compositionally biased region" description="Low complexity" evidence="1">
    <location>
        <begin position="55"/>
        <end position="67"/>
    </location>
</feature>
<accession>A0A7M7MYH8</accession>
<name>A0A7M7MYH8_STRPU</name>
<feature type="transmembrane region" description="Helical" evidence="2">
    <location>
        <begin position="89"/>
        <end position="117"/>
    </location>
</feature>
<proteinExistence type="predicted"/>
<dbReference type="KEGG" id="spu:100888734"/>
<keyword evidence="2" id="KW-0472">Membrane</keyword>
<protein>
    <submittedName>
        <fullName evidence="3">Uncharacterized protein</fullName>
    </submittedName>
</protein>
<reference evidence="3" key="2">
    <citation type="submission" date="2021-01" db="UniProtKB">
        <authorList>
            <consortium name="EnsemblMetazoa"/>
        </authorList>
    </citation>
    <scope>IDENTIFICATION</scope>
</reference>
<keyword evidence="2" id="KW-1133">Transmembrane helix</keyword>
<dbReference type="RefSeq" id="XP_030828597.1">
    <property type="nucleotide sequence ID" value="XM_030972737.1"/>
</dbReference>
<dbReference type="Proteomes" id="UP000007110">
    <property type="component" value="Unassembled WGS sequence"/>
</dbReference>
<evidence type="ECO:0000313" key="4">
    <source>
        <dbReference type="Proteomes" id="UP000007110"/>
    </source>
</evidence>
<dbReference type="GeneID" id="100888734"/>
<keyword evidence="2" id="KW-0812">Transmembrane</keyword>
<evidence type="ECO:0000256" key="1">
    <source>
        <dbReference type="SAM" id="MobiDB-lite"/>
    </source>
</evidence>
<organism evidence="3 4">
    <name type="scientific">Strongylocentrotus purpuratus</name>
    <name type="common">Purple sea urchin</name>
    <dbReference type="NCBI Taxonomy" id="7668"/>
    <lineage>
        <taxon>Eukaryota</taxon>
        <taxon>Metazoa</taxon>
        <taxon>Echinodermata</taxon>
        <taxon>Eleutherozoa</taxon>
        <taxon>Echinozoa</taxon>
        <taxon>Echinoidea</taxon>
        <taxon>Euechinoidea</taxon>
        <taxon>Echinacea</taxon>
        <taxon>Camarodonta</taxon>
        <taxon>Echinidea</taxon>
        <taxon>Strongylocentrotidae</taxon>
        <taxon>Strongylocentrotus</taxon>
    </lineage>
</organism>
<evidence type="ECO:0000313" key="3">
    <source>
        <dbReference type="EnsemblMetazoa" id="XP_030828597"/>
    </source>
</evidence>
<feature type="region of interest" description="Disordered" evidence="1">
    <location>
        <begin position="49"/>
        <end position="85"/>
    </location>
</feature>
<sequence length="212" mass="22891">MAHNKSINQTVHFNVSCHLPLFYYAQLCASAPPEESCSICKRGYNSATSVPTPRLPGEGTLTTSSSGPPLPSGLPPDSGNTGNPTGTGLIPVASIIAVGILLAFVALYGIIITLMYLHLRRSKHGPNTAQEQSVSCREGQELDPYTSLDATIMNQPTYEDIKATRDGNRGHTKAIEGVEYENQTIVKQTDRVQKSNLGEVDGNTEQVYESFH</sequence>
<keyword evidence="4" id="KW-1185">Reference proteome</keyword>